<name>A0ABT9XJZ4_9BACL</name>
<keyword evidence="1" id="KW-0812">Transmembrane</keyword>
<dbReference type="RefSeq" id="WP_274456853.1">
    <property type="nucleotide sequence ID" value="NZ_CP067097.1"/>
</dbReference>
<evidence type="ECO:0000313" key="3">
    <source>
        <dbReference type="Proteomes" id="UP001232973"/>
    </source>
</evidence>
<feature type="transmembrane region" description="Helical" evidence="1">
    <location>
        <begin position="28"/>
        <end position="47"/>
    </location>
</feature>
<proteinExistence type="predicted"/>
<dbReference type="Proteomes" id="UP001232973">
    <property type="component" value="Unassembled WGS sequence"/>
</dbReference>
<evidence type="ECO:0000256" key="1">
    <source>
        <dbReference type="SAM" id="Phobius"/>
    </source>
</evidence>
<gene>
    <name evidence="2" type="ORF">J2S03_001961</name>
</gene>
<comment type="caution">
    <text evidence="2">The sequence shown here is derived from an EMBL/GenBank/DDBJ whole genome shotgun (WGS) entry which is preliminary data.</text>
</comment>
<reference evidence="2 3" key="1">
    <citation type="submission" date="2023-07" db="EMBL/GenBank/DDBJ databases">
        <title>Genomic Encyclopedia of Type Strains, Phase IV (KMG-IV): sequencing the most valuable type-strain genomes for metagenomic binning, comparative biology and taxonomic classification.</title>
        <authorList>
            <person name="Goeker M."/>
        </authorList>
    </citation>
    <scope>NUCLEOTIDE SEQUENCE [LARGE SCALE GENOMIC DNA]</scope>
    <source>
        <strain evidence="2 3">DSM 4006</strain>
    </source>
</reference>
<dbReference type="EMBL" id="JAUSTP010000014">
    <property type="protein sequence ID" value="MDQ0190098.1"/>
    <property type="molecule type" value="Genomic_DNA"/>
</dbReference>
<evidence type="ECO:0008006" key="4">
    <source>
        <dbReference type="Google" id="ProtNLM"/>
    </source>
</evidence>
<organism evidence="2 3">
    <name type="scientific">Alicyclobacillus cycloheptanicus</name>
    <dbReference type="NCBI Taxonomy" id="1457"/>
    <lineage>
        <taxon>Bacteria</taxon>
        <taxon>Bacillati</taxon>
        <taxon>Bacillota</taxon>
        <taxon>Bacilli</taxon>
        <taxon>Bacillales</taxon>
        <taxon>Alicyclobacillaceae</taxon>
        <taxon>Alicyclobacillus</taxon>
    </lineage>
</organism>
<sequence>MNTKHIEPSTTSASTFGVLPHTATPDPLMIALGALLAAAGAGGIVPVRRWLQRAGQAGR</sequence>
<keyword evidence="1" id="KW-1133">Transmembrane helix</keyword>
<keyword evidence="3" id="KW-1185">Reference proteome</keyword>
<keyword evidence="1" id="KW-0472">Membrane</keyword>
<evidence type="ECO:0000313" key="2">
    <source>
        <dbReference type="EMBL" id="MDQ0190098.1"/>
    </source>
</evidence>
<accession>A0ABT9XJZ4</accession>
<protein>
    <recommendedName>
        <fullName evidence="4">PEP-CTERM protein-sorting domain-containing protein</fullName>
    </recommendedName>
</protein>